<feature type="compositionally biased region" description="Basic and acidic residues" evidence="2">
    <location>
        <begin position="22"/>
        <end position="53"/>
    </location>
</feature>
<dbReference type="OrthoDB" id="5422202at2"/>
<dbReference type="Pfam" id="PF03993">
    <property type="entry name" value="DUF349"/>
    <property type="match status" value="5"/>
</dbReference>
<name>L8JRI1_9BACT</name>
<evidence type="ECO:0000256" key="2">
    <source>
        <dbReference type="SAM" id="MobiDB-lite"/>
    </source>
</evidence>
<dbReference type="eggNOG" id="COG0508">
    <property type="taxonomic scope" value="Bacteria"/>
</dbReference>
<dbReference type="STRING" id="1237149.C900_02538"/>
<sequence>MDKEKDIKEIENLDTDSQDVDEQQKVSQEKSAEIEEQTSGEKDTAEETTKEVVADTSGQSQEQSLDSEVDLGEKDSEEEDEEEHDEEIDYSNFSKEEFVELIKSLAKDDNVQKAERVAREIKPLFDEIKEKERGEALERFVADGGAEEDFDFKYDELTTRFDANYKLIRDRRAQFVKAKEEQKEANLKKKQAILEKLREFVDSEETNISFNEFKNLQNEWKDVGPVPGAYAKTLWANYNALVDRFYDNRSIYFELKELDRKKNLESKIELCERAEKLVEHENLKEAIKELNELHHEFKHIGPVPQEEQEPLWQRFKGASDAVYARRKEFVEQLKSELEENLKVKEQLAEEVQPFASFDSDRIKEWNAKTKEILDVQKKWEAVGGLPRAKAKVVNKKFWGTFKTFFNNKSAFFKKLDAQREGNLEKKKELVNRAVEIKDSIDWQKTADEFKRLQREWKEIGPVPEKYRESVYKEFKEAADHFFDKKRSKNNEVEKEFEENLKRKENICDQIEKMAVEKSDDLEKFRDLQDEYLDIGFVPRKSISKIKSRYSEVVDKFINGMEGLSNEDRQQIRIENQVNKLLSGPNADQKIHRKEQAIRKQINKVEHDIALWKNNLEFFADSKTADKLKDEFNSKIKSANNELKNLKQQLRVIRTVSD</sequence>
<feature type="compositionally biased region" description="Acidic residues" evidence="2">
    <location>
        <begin position="65"/>
        <end position="89"/>
    </location>
</feature>
<proteinExistence type="predicted"/>
<dbReference type="Proteomes" id="UP000011135">
    <property type="component" value="Unassembled WGS sequence"/>
</dbReference>
<feature type="compositionally biased region" description="Acidic residues" evidence="2">
    <location>
        <begin position="12"/>
        <end position="21"/>
    </location>
</feature>
<organism evidence="3 4">
    <name type="scientific">Fulvivirga imtechensis AK7</name>
    <dbReference type="NCBI Taxonomy" id="1237149"/>
    <lineage>
        <taxon>Bacteria</taxon>
        <taxon>Pseudomonadati</taxon>
        <taxon>Bacteroidota</taxon>
        <taxon>Cytophagia</taxon>
        <taxon>Cytophagales</taxon>
        <taxon>Fulvivirgaceae</taxon>
        <taxon>Fulvivirga</taxon>
    </lineage>
</organism>
<feature type="region of interest" description="Disordered" evidence="2">
    <location>
        <begin position="1"/>
        <end position="92"/>
    </location>
</feature>
<accession>L8JRI1</accession>
<feature type="coiled-coil region" evidence="1">
    <location>
        <begin position="628"/>
        <end position="655"/>
    </location>
</feature>
<keyword evidence="4" id="KW-1185">Reference proteome</keyword>
<evidence type="ECO:0000256" key="1">
    <source>
        <dbReference type="SAM" id="Coils"/>
    </source>
</evidence>
<dbReference type="InterPro" id="IPR007139">
    <property type="entry name" value="DUF349"/>
</dbReference>
<evidence type="ECO:0000313" key="4">
    <source>
        <dbReference type="Proteomes" id="UP000011135"/>
    </source>
</evidence>
<dbReference type="EMBL" id="AMZN01000039">
    <property type="protein sequence ID" value="ELR71475.1"/>
    <property type="molecule type" value="Genomic_DNA"/>
</dbReference>
<evidence type="ECO:0000313" key="3">
    <source>
        <dbReference type="EMBL" id="ELR71475.1"/>
    </source>
</evidence>
<dbReference type="PATRIC" id="fig|1237149.3.peg.2405"/>
<reference evidence="3 4" key="1">
    <citation type="submission" date="2012-12" db="EMBL/GenBank/DDBJ databases">
        <title>Genome assembly of Fulvivirga imtechensis AK7.</title>
        <authorList>
            <person name="Nupur N."/>
            <person name="Khatri I."/>
            <person name="Kumar R."/>
            <person name="Subramanian S."/>
            <person name="Pinnaka A."/>
        </authorList>
    </citation>
    <scope>NUCLEOTIDE SEQUENCE [LARGE SCALE GENOMIC DNA]</scope>
    <source>
        <strain evidence="3 4">AK7</strain>
    </source>
</reference>
<dbReference type="RefSeq" id="WP_009579953.1">
    <property type="nucleotide sequence ID" value="NZ_AMZN01000039.1"/>
</dbReference>
<dbReference type="AlphaFoldDB" id="L8JRI1"/>
<feature type="coiled-coil region" evidence="1">
    <location>
        <begin position="261"/>
        <end position="300"/>
    </location>
</feature>
<protein>
    <recommendedName>
        <fullName evidence="5">DUF349 domain-containing protein</fullName>
    </recommendedName>
</protein>
<comment type="caution">
    <text evidence="3">The sequence shown here is derived from an EMBL/GenBank/DDBJ whole genome shotgun (WGS) entry which is preliminary data.</text>
</comment>
<feature type="compositionally biased region" description="Basic and acidic residues" evidence="2">
    <location>
        <begin position="1"/>
        <end position="11"/>
    </location>
</feature>
<gene>
    <name evidence="3" type="ORF">C900_02538</name>
</gene>
<keyword evidence="1" id="KW-0175">Coiled coil</keyword>
<evidence type="ECO:0008006" key="5">
    <source>
        <dbReference type="Google" id="ProtNLM"/>
    </source>
</evidence>